<organism evidence="1 2">
    <name type="scientific">Larkinella terrae</name>
    <dbReference type="NCBI Taxonomy" id="2025311"/>
    <lineage>
        <taxon>Bacteria</taxon>
        <taxon>Pseudomonadati</taxon>
        <taxon>Bacteroidota</taxon>
        <taxon>Cytophagia</taxon>
        <taxon>Cytophagales</taxon>
        <taxon>Spirosomataceae</taxon>
        <taxon>Larkinella</taxon>
    </lineage>
</organism>
<gene>
    <name evidence="1" type="ORF">GJJ30_31230</name>
</gene>
<evidence type="ECO:0000313" key="1">
    <source>
        <dbReference type="EMBL" id="MRS65798.1"/>
    </source>
</evidence>
<protein>
    <submittedName>
        <fullName evidence="1">Uncharacterized protein</fullName>
    </submittedName>
</protein>
<dbReference type="Proteomes" id="UP000441754">
    <property type="component" value="Unassembled WGS sequence"/>
</dbReference>
<reference evidence="1 2" key="1">
    <citation type="journal article" date="2018" name="Antonie Van Leeuwenhoek">
        <title>Larkinella terrae sp. nov., isolated from soil on Jeju Island, South Korea.</title>
        <authorList>
            <person name="Ten L.N."/>
            <person name="Jeon J."/>
            <person name="Park S.J."/>
            <person name="Park S."/>
            <person name="Lee S.Y."/>
            <person name="Kim M.K."/>
            <person name="Jung H.Y."/>
        </authorList>
    </citation>
    <scope>NUCLEOTIDE SEQUENCE [LARGE SCALE GENOMIC DNA]</scope>
    <source>
        <strain evidence="1 2">KCTC 52001</strain>
    </source>
</reference>
<sequence length="47" mass="5169">MNDVIRKVAADTHSPLLDMHPVFETVGNIGLDAGRNYPSYLQKLVTA</sequence>
<accession>A0A7K0EX19</accession>
<dbReference type="AlphaFoldDB" id="A0A7K0EX19"/>
<dbReference type="RefSeq" id="WP_154179171.1">
    <property type="nucleotide sequence ID" value="NZ_WJXZ01000020.1"/>
</dbReference>
<keyword evidence="2" id="KW-1185">Reference proteome</keyword>
<evidence type="ECO:0000313" key="2">
    <source>
        <dbReference type="Proteomes" id="UP000441754"/>
    </source>
</evidence>
<proteinExistence type="predicted"/>
<name>A0A7K0EX19_9BACT</name>
<dbReference type="OrthoDB" id="9794725at2"/>
<comment type="caution">
    <text evidence="1">The sequence shown here is derived from an EMBL/GenBank/DDBJ whole genome shotgun (WGS) entry which is preliminary data.</text>
</comment>
<dbReference type="EMBL" id="WJXZ01000020">
    <property type="protein sequence ID" value="MRS65798.1"/>
    <property type="molecule type" value="Genomic_DNA"/>
</dbReference>